<keyword evidence="6" id="KW-1185">Reference proteome</keyword>
<protein>
    <submittedName>
        <fullName evidence="5">MarR family transcriptional regulator</fullName>
    </submittedName>
</protein>
<dbReference type="SUPFAM" id="SSF46785">
    <property type="entry name" value="Winged helix' DNA-binding domain"/>
    <property type="match status" value="1"/>
</dbReference>
<evidence type="ECO:0000259" key="4">
    <source>
        <dbReference type="PROSITE" id="PS50995"/>
    </source>
</evidence>
<evidence type="ECO:0000313" key="5">
    <source>
        <dbReference type="EMBL" id="MDP5274552.1"/>
    </source>
</evidence>
<organism evidence="5 6">
    <name type="scientific">Chengkuizengella axinellae</name>
    <dbReference type="NCBI Taxonomy" id="3064388"/>
    <lineage>
        <taxon>Bacteria</taxon>
        <taxon>Bacillati</taxon>
        <taxon>Bacillota</taxon>
        <taxon>Bacilli</taxon>
        <taxon>Bacillales</taxon>
        <taxon>Paenibacillaceae</taxon>
        <taxon>Chengkuizengella</taxon>
    </lineage>
</organism>
<evidence type="ECO:0000256" key="1">
    <source>
        <dbReference type="ARBA" id="ARBA00023015"/>
    </source>
</evidence>
<dbReference type="InterPro" id="IPR036388">
    <property type="entry name" value="WH-like_DNA-bd_sf"/>
</dbReference>
<dbReference type="PANTHER" id="PTHR42756">
    <property type="entry name" value="TRANSCRIPTIONAL REGULATOR, MARR"/>
    <property type="match status" value="1"/>
</dbReference>
<dbReference type="Proteomes" id="UP001231941">
    <property type="component" value="Unassembled WGS sequence"/>
</dbReference>
<dbReference type="Pfam" id="PF01047">
    <property type="entry name" value="MarR"/>
    <property type="match status" value="1"/>
</dbReference>
<dbReference type="PANTHER" id="PTHR42756:SF1">
    <property type="entry name" value="TRANSCRIPTIONAL REPRESSOR OF EMRAB OPERON"/>
    <property type="match status" value="1"/>
</dbReference>
<gene>
    <name evidence="5" type="ORF">Q5Y73_10560</name>
</gene>
<dbReference type="RefSeq" id="WP_305991856.1">
    <property type="nucleotide sequence ID" value="NZ_JAVAMP010000003.1"/>
</dbReference>
<dbReference type="InterPro" id="IPR036390">
    <property type="entry name" value="WH_DNA-bd_sf"/>
</dbReference>
<dbReference type="SMART" id="SM00347">
    <property type="entry name" value="HTH_MARR"/>
    <property type="match status" value="1"/>
</dbReference>
<sequence length="148" mass="16923">MEPSNRNIEMGSRHLGRLFMQFKQLERHPRVFGEAGPLTPSEIHTIDAISCESGILMSELAARLSVTKGAVSQIVKKLESKQLVQRTPHPEDSRAVMISLTEKGIIAFQAHRELHQNFYKELSDQLNQDEIQIFEKCIQKLTELLKKE</sequence>
<evidence type="ECO:0000313" key="6">
    <source>
        <dbReference type="Proteomes" id="UP001231941"/>
    </source>
</evidence>
<accession>A0ABT9IYW9</accession>
<evidence type="ECO:0000256" key="3">
    <source>
        <dbReference type="ARBA" id="ARBA00023163"/>
    </source>
</evidence>
<dbReference type="PROSITE" id="PS50995">
    <property type="entry name" value="HTH_MARR_2"/>
    <property type="match status" value="1"/>
</dbReference>
<dbReference type="Gene3D" id="1.10.10.10">
    <property type="entry name" value="Winged helix-like DNA-binding domain superfamily/Winged helix DNA-binding domain"/>
    <property type="match status" value="1"/>
</dbReference>
<dbReference type="InterPro" id="IPR000835">
    <property type="entry name" value="HTH_MarR-typ"/>
</dbReference>
<name>A0ABT9IYW9_9BACL</name>
<comment type="caution">
    <text evidence="5">The sequence shown here is derived from an EMBL/GenBank/DDBJ whole genome shotgun (WGS) entry which is preliminary data.</text>
</comment>
<dbReference type="EMBL" id="JAVAMP010000003">
    <property type="protein sequence ID" value="MDP5274552.1"/>
    <property type="molecule type" value="Genomic_DNA"/>
</dbReference>
<feature type="domain" description="HTH marR-type" evidence="4">
    <location>
        <begin position="1"/>
        <end position="143"/>
    </location>
</feature>
<proteinExistence type="predicted"/>
<keyword evidence="3" id="KW-0804">Transcription</keyword>
<evidence type="ECO:0000256" key="2">
    <source>
        <dbReference type="ARBA" id="ARBA00023125"/>
    </source>
</evidence>
<keyword evidence="2" id="KW-0238">DNA-binding</keyword>
<reference evidence="5 6" key="1">
    <citation type="submission" date="2023-08" db="EMBL/GenBank/DDBJ databases">
        <authorList>
            <person name="Park J.-S."/>
        </authorList>
    </citation>
    <scope>NUCLEOTIDE SEQUENCE [LARGE SCALE GENOMIC DNA]</scope>
    <source>
        <strain evidence="5 6">2205SS18-9</strain>
    </source>
</reference>
<keyword evidence="1" id="KW-0805">Transcription regulation</keyword>
<dbReference type="PRINTS" id="PR00598">
    <property type="entry name" value="HTHMARR"/>
</dbReference>